<dbReference type="RefSeq" id="NP_507100.2">
    <property type="nucleotide sequence ID" value="NM_074699.3"/>
</dbReference>
<dbReference type="PaxDb" id="6239-F21H7.11"/>
<name>Q9BI92_CAEEL</name>
<keyword evidence="1" id="KW-1133">Transmembrane helix</keyword>
<keyword evidence="1" id="KW-0472">Membrane</keyword>
<feature type="transmembrane region" description="Helical" evidence="1">
    <location>
        <begin position="149"/>
        <end position="167"/>
    </location>
</feature>
<dbReference type="OrthoDB" id="5861316at2759"/>
<keyword evidence="3" id="KW-1185">Reference proteome</keyword>
<dbReference type="HOGENOM" id="CLU_042960_0_0_1"/>
<feature type="transmembrane region" description="Helical" evidence="1">
    <location>
        <begin position="32"/>
        <end position="50"/>
    </location>
</feature>
<evidence type="ECO:0000256" key="1">
    <source>
        <dbReference type="SAM" id="Phobius"/>
    </source>
</evidence>
<feature type="transmembrane region" description="Helical" evidence="1">
    <location>
        <begin position="293"/>
        <end position="313"/>
    </location>
</feature>
<keyword evidence="1" id="KW-0812">Transmembrane</keyword>
<reference evidence="2 3" key="1">
    <citation type="journal article" date="1998" name="Science">
        <title>Genome sequence of the nematode C. elegans: a platform for investigating biology.</title>
        <authorList>
            <consortium name="The C. elegans sequencing consortium"/>
            <person name="Sulson J.E."/>
            <person name="Waterston R."/>
        </authorList>
    </citation>
    <scope>NUCLEOTIDE SEQUENCE [LARGE SCALE GENOMIC DNA]</scope>
    <source>
        <strain evidence="2 3">Bristol N2</strain>
    </source>
</reference>
<evidence type="ECO:0000313" key="2">
    <source>
        <dbReference type="EMBL" id="CAC35812.2"/>
    </source>
</evidence>
<dbReference type="GeneID" id="184799"/>
<dbReference type="Bgee" id="WBGene00005315">
    <property type="expression patterns" value="Expressed in adult organism"/>
</dbReference>
<gene>
    <name evidence="2 4" type="primary">srh-95</name>
    <name evidence="2" type="ORF">CELE_F21H7.11</name>
    <name evidence="4" type="ORF">F21H7.11</name>
</gene>
<dbReference type="PANTHER" id="PTHR46891">
    <property type="entry name" value="SERPENTINE RECEPTOR, CLASS H-RELATED"/>
    <property type="match status" value="1"/>
</dbReference>
<organism evidence="2 3">
    <name type="scientific">Caenorhabditis elegans</name>
    <dbReference type="NCBI Taxonomy" id="6239"/>
    <lineage>
        <taxon>Eukaryota</taxon>
        <taxon>Metazoa</taxon>
        <taxon>Ecdysozoa</taxon>
        <taxon>Nematoda</taxon>
        <taxon>Chromadorea</taxon>
        <taxon>Rhabditida</taxon>
        <taxon>Rhabditina</taxon>
        <taxon>Rhabditomorpha</taxon>
        <taxon>Rhabditoidea</taxon>
        <taxon>Rhabditidae</taxon>
        <taxon>Peloderinae</taxon>
        <taxon>Caenorhabditis</taxon>
    </lineage>
</organism>
<feature type="transmembrane region" description="Helical" evidence="1">
    <location>
        <begin position="62"/>
        <end position="87"/>
    </location>
</feature>
<dbReference type="InParanoid" id="Q9BI92"/>
<dbReference type="OMA" id="IMIHAVL"/>
<accession>Q9BI92</accession>
<feature type="transmembrane region" description="Helical" evidence="1">
    <location>
        <begin position="217"/>
        <end position="238"/>
    </location>
</feature>
<dbReference type="UCSC" id="F21H7.11">
    <property type="organism name" value="c. elegans"/>
</dbReference>
<feature type="transmembrane region" description="Helical" evidence="1">
    <location>
        <begin position="259"/>
        <end position="281"/>
    </location>
</feature>
<dbReference type="Pfam" id="PF10318">
    <property type="entry name" value="7TM_GPCR_Srh"/>
    <property type="match status" value="1"/>
</dbReference>
<dbReference type="PhylomeDB" id="Q9BI92"/>
<feature type="transmembrane region" description="Helical" evidence="1">
    <location>
        <begin position="107"/>
        <end position="128"/>
    </location>
</feature>
<dbReference type="WormBase" id="F21H7.11">
    <property type="protein sequence ID" value="CE35966"/>
    <property type="gene ID" value="WBGene00005315"/>
    <property type="gene designation" value="srh-95"/>
</dbReference>
<proteinExistence type="predicted"/>
<dbReference type="KEGG" id="cel:CELE_F21H7.11"/>
<evidence type="ECO:0000313" key="4">
    <source>
        <dbReference type="WormBase" id="F21H7.11"/>
    </source>
</evidence>
<dbReference type="CTD" id="184799"/>
<keyword evidence="2" id="KW-0675">Receptor</keyword>
<dbReference type="InterPro" id="IPR019422">
    <property type="entry name" value="7TM_GPCR_serpentine_rcpt_Srh"/>
</dbReference>
<dbReference type="Proteomes" id="UP000001940">
    <property type="component" value="Chromosome V"/>
</dbReference>
<dbReference type="FunCoup" id="Q9BI92">
    <property type="interactions" value="387"/>
</dbReference>
<evidence type="ECO:0000313" key="3">
    <source>
        <dbReference type="Proteomes" id="UP000001940"/>
    </source>
</evidence>
<dbReference type="EMBL" id="BX284605">
    <property type="protein sequence ID" value="CAC35812.2"/>
    <property type="molecule type" value="Genomic_DNA"/>
</dbReference>
<dbReference type="AGR" id="WB:WBGene00005315"/>
<dbReference type="AlphaFoldDB" id="Q9BI92"/>
<sequence>MSLRDYYVANYSKCDVKYNFLASWKGVAYPSHLIQVIACPFQILTFYIIIQKTPKNMKSVAWPLFLNHFLCAMLDVALCTLSTAYIFLPISGIFGVGLLSWLGVPSIVQLIFGVIIAISAVCSYVYLFESRSSSLLQNRFRISRKSTRIIYHRIIFFYNCAILLVFFKTPSDQEAAKLEALTIYPCPTREFFEFPVLIVLSDQKTAQFVTYIFIPSMFLQTALNILFHVFCTVYYLYIAPSKSVSTETQKNQKSFLVGIFFQTCIPLVNIAAPIVILSVAHSLGFYSQEMMNLSAVFVGLHGLVESIAIVTVHHHYRKSVKRMFLNKFCKQHRSTVFVGTNDRGSNSLWSRGAI</sequence>
<protein>
    <submittedName>
        <fullName evidence="2">Serpentine Receptor, class H</fullName>
    </submittedName>
</protein>
<dbReference type="eggNOG" id="ENOG502TFHX">
    <property type="taxonomic scope" value="Eukaryota"/>
</dbReference>